<evidence type="ECO:0000313" key="4">
    <source>
        <dbReference type="Proteomes" id="UP000228614"/>
    </source>
</evidence>
<dbReference type="GO" id="GO:0004113">
    <property type="term" value="F:2',3'-cyclic-nucleotide 3'-phosphodiesterase activity"/>
    <property type="evidence" value="ECO:0007669"/>
    <property type="project" value="TreeGrafter"/>
</dbReference>
<dbReference type="Gene3D" id="3.60.21.10">
    <property type="match status" value="1"/>
</dbReference>
<proteinExistence type="predicted"/>
<dbReference type="Proteomes" id="UP000228614">
    <property type="component" value="Unassembled WGS sequence"/>
</dbReference>
<feature type="binding site" evidence="2">
    <location>
        <position position="68"/>
    </location>
    <ligand>
        <name>Fe cation</name>
        <dbReference type="ChEBI" id="CHEBI:24875"/>
        <label>2</label>
    </ligand>
</feature>
<gene>
    <name evidence="3" type="ORF">COT95_01440</name>
</gene>
<feature type="binding site" evidence="2">
    <location>
        <position position="181"/>
    </location>
    <ligand>
        <name>Fe cation</name>
        <dbReference type="ChEBI" id="CHEBI:24875"/>
        <label>1</label>
    </ligand>
</feature>
<dbReference type="Pfam" id="PF13277">
    <property type="entry name" value="YmdB"/>
    <property type="match status" value="1"/>
</dbReference>
<feature type="binding site" evidence="2">
    <location>
        <position position="41"/>
    </location>
    <ligand>
        <name>Fe cation</name>
        <dbReference type="ChEBI" id="CHEBI:24875"/>
        <label>1</label>
    </ligand>
</feature>
<dbReference type="EMBL" id="PFAN01000074">
    <property type="protein sequence ID" value="PIR94936.1"/>
    <property type="molecule type" value="Genomic_DNA"/>
</dbReference>
<feature type="binding site" evidence="2">
    <location>
        <position position="179"/>
    </location>
    <ligand>
        <name>Fe cation</name>
        <dbReference type="ChEBI" id="CHEBI:24875"/>
        <label>2</label>
    </ligand>
</feature>
<evidence type="ECO:0000313" key="3">
    <source>
        <dbReference type="EMBL" id="PIR94936.1"/>
    </source>
</evidence>
<comment type="caution">
    <text evidence="3">The sequence shown here is derived from an EMBL/GenBank/DDBJ whole genome shotgun (WGS) entry which is preliminary data.</text>
</comment>
<protein>
    <submittedName>
        <fullName evidence="3">Metallophosphoesterase</fullName>
    </submittedName>
</protein>
<feature type="binding site" evidence="2">
    <location>
        <position position="9"/>
    </location>
    <ligand>
        <name>Fe cation</name>
        <dbReference type="ChEBI" id="CHEBI:24875"/>
        <label>1</label>
    </ligand>
</feature>
<feature type="active site" description="Proton donor" evidence="1">
    <location>
        <position position="69"/>
    </location>
</feature>
<evidence type="ECO:0000256" key="2">
    <source>
        <dbReference type="PIRSR" id="PIRSR004789-51"/>
    </source>
</evidence>
<dbReference type="AlphaFoldDB" id="A0A2H0V760"/>
<feature type="binding site" evidence="2">
    <location>
        <position position="154"/>
    </location>
    <ligand>
        <name>Fe cation</name>
        <dbReference type="ChEBI" id="CHEBI:24875"/>
        <label>2</label>
    </ligand>
</feature>
<dbReference type="PIRSF" id="PIRSF004789">
    <property type="entry name" value="DR1281"/>
    <property type="match status" value="1"/>
</dbReference>
<sequence length="266" mass="29856">MLKILFIGDVVGYIGREAVKNILPKIKKKYKPDLIIANAENLAHGKGVTENTLTEMLDAGIDYFTGGNHIFSKKNHEEILNNPNFHIVRPANYPDQTAGFGEKVINISQKNILLINLMGRVFFRENIDCPFRVFDRIIKKYKNKNIDAVVVDFHAEATSEKKAFFHYAKQRAQIIVGTHTHIQTNDALISPFGTAYITDVGAVAAADSILGVEKTVVIDNFLTQIAKLHEFPRQGLCEFNAIIVTVNTDKKIAVKIQTIKEHINIK</sequence>
<name>A0A2H0V760_9BACT</name>
<feature type="binding site" evidence="2">
    <location>
        <position position="40"/>
    </location>
    <ligand>
        <name>Fe cation</name>
        <dbReference type="ChEBI" id="CHEBI:24875"/>
        <label>1</label>
    </ligand>
</feature>
<evidence type="ECO:0000256" key="1">
    <source>
        <dbReference type="PIRSR" id="PIRSR004789-50"/>
    </source>
</evidence>
<feature type="binding site" evidence="2">
    <location>
        <position position="40"/>
    </location>
    <ligand>
        <name>Fe cation</name>
        <dbReference type="ChEBI" id="CHEBI:24875"/>
        <label>2</label>
    </ligand>
</feature>
<dbReference type="SUPFAM" id="SSF56300">
    <property type="entry name" value="Metallo-dependent phosphatases"/>
    <property type="match status" value="1"/>
</dbReference>
<dbReference type="PANTHER" id="PTHR36303">
    <property type="entry name" value="2',3'-CYCLIC-NUCLEOTIDE 2'-PHOSPHODIESTERASE"/>
    <property type="match status" value="1"/>
</dbReference>
<dbReference type="GO" id="GO:0046872">
    <property type="term" value="F:metal ion binding"/>
    <property type="evidence" value="ECO:0007669"/>
    <property type="project" value="UniProtKB-KW"/>
</dbReference>
<dbReference type="InterPro" id="IPR005235">
    <property type="entry name" value="YmdB-like"/>
</dbReference>
<accession>A0A2H0V760</accession>
<organism evidence="3 4">
    <name type="scientific">Candidatus Falkowbacteria bacterium CG10_big_fil_rev_8_21_14_0_10_37_6</name>
    <dbReference type="NCBI Taxonomy" id="1974563"/>
    <lineage>
        <taxon>Bacteria</taxon>
        <taxon>Candidatus Falkowiibacteriota</taxon>
    </lineage>
</organism>
<reference evidence="4" key="1">
    <citation type="submission" date="2017-09" db="EMBL/GenBank/DDBJ databases">
        <title>Depth-based differentiation of microbial function through sediment-hosted aquifers and enrichment of novel symbionts in the deep terrestrial subsurface.</title>
        <authorList>
            <person name="Probst A.J."/>
            <person name="Ladd B."/>
            <person name="Jarett J.K."/>
            <person name="Geller-Mcgrath D.E."/>
            <person name="Sieber C.M.K."/>
            <person name="Emerson J.B."/>
            <person name="Anantharaman K."/>
            <person name="Thomas B.C."/>
            <person name="Malmstrom R."/>
            <person name="Stieglmeier M."/>
            <person name="Klingl A."/>
            <person name="Woyke T."/>
            <person name="Ryan C.M."/>
            <person name="Banfield J.F."/>
        </authorList>
    </citation>
    <scope>NUCLEOTIDE SEQUENCE [LARGE SCALE GENOMIC DNA]</scope>
</reference>
<keyword evidence="2" id="KW-0479">Metal-binding</keyword>
<dbReference type="PANTHER" id="PTHR36303:SF1">
    <property type="entry name" value="2',3'-CYCLIC-NUCLEOTIDE 2'-PHOSPHODIESTERASE"/>
    <property type="match status" value="1"/>
</dbReference>
<dbReference type="InterPro" id="IPR029052">
    <property type="entry name" value="Metallo-depent_PP-like"/>
</dbReference>